<evidence type="ECO:0000256" key="4">
    <source>
        <dbReference type="ARBA" id="ARBA00023125"/>
    </source>
</evidence>
<dbReference type="Gene3D" id="3.30.70.980">
    <property type="match status" value="2"/>
</dbReference>
<comment type="subcellular location">
    <subcellularLocation>
        <location evidence="6">Cytoplasm</location>
    </subcellularLocation>
</comment>
<dbReference type="InterPro" id="IPR048300">
    <property type="entry name" value="TACO1_YebC-like_2nd/3rd_dom"/>
</dbReference>
<evidence type="ECO:0000256" key="3">
    <source>
        <dbReference type="ARBA" id="ARBA00023015"/>
    </source>
</evidence>
<dbReference type="InterPro" id="IPR017856">
    <property type="entry name" value="Integrase-like_N"/>
</dbReference>
<dbReference type="SUPFAM" id="SSF75625">
    <property type="entry name" value="YebC-like"/>
    <property type="match status" value="1"/>
</dbReference>
<evidence type="ECO:0000259" key="8">
    <source>
        <dbReference type="Pfam" id="PF20772"/>
    </source>
</evidence>
<name>A0A419DG29_9BACT</name>
<dbReference type="GO" id="GO:0003677">
    <property type="term" value="F:DNA binding"/>
    <property type="evidence" value="ECO:0007669"/>
    <property type="project" value="UniProtKB-UniRule"/>
</dbReference>
<dbReference type="NCBIfam" id="NF001030">
    <property type="entry name" value="PRK00110.1"/>
    <property type="match status" value="1"/>
</dbReference>
<organism evidence="9 10">
    <name type="scientific">candidate division WS5 bacterium</name>
    <dbReference type="NCBI Taxonomy" id="2093353"/>
    <lineage>
        <taxon>Bacteria</taxon>
        <taxon>candidate division WS5</taxon>
    </lineage>
</organism>
<dbReference type="InterPro" id="IPR049083">
    <property type="entry name" value="TACO1_YebC_N"/>
</dbReference>
<feature type="domain" description="TACO1/YebC-like second and third" evidence="7">
    <location>
        <begin position="82"/>
        <end position="235"/>
    </location>
</feature>
<evidence type="ECO:0000259" key="7">
    <source>
        <dbReference type="Pfam" id="PF01709"/>
    </source>
</evidence>
<evidence type="ECO:0000313" key="10">
    <source>
        <dbReference type="Proteomes" id="UP000285655"/>
    </source>
</evidence>
<dbReference type="AlphaFoldDB" id="A0A419DG29"/>
<dbReference type="EMBL" id="QZJW01000005">
    <property type="protein sequence ID" value="RJO62028.1"/>
    <property type="molecule type" value="Genomic_DNA"/>
</dbReference>
<keyword evidence="5 6" id="KW-0804">Transcription</keyword>
<dbReference type="PANTHER" id="PTHR12532">
    <property type="entry name" value="TRANSLATIONAL ACTIVATOR OF CYTOCHROME C OXIDASE 1"/>
    <property type="match status" value="1"/>
</dbReference>
<keyword evidence="4 6" id="KW-0238">DNA-binding</keyword>
<dbReference type="NCBIfam" id="NF009044">
    <property type="entry name" value="PRK12378.1"/>
    <property type="match status" value="1"/>
</dbReference>
<gene>
    <name evidence="9" type="ORF">C4544_00810</name>
</gene>
<dbReference type="Gene3D" id="1.10.10.200">
    <property type="match status" value="1"/>
</dbReference>
<dbReference type="Pfam" id="PF20772">
    <property type="entry name" value="TACO1_YebC_N"/>
    <property type="match status" value="1"/>
</dbReference>
<comment type="caution">
    <text evidence="9">The sequence shown here is derived from an EMBL/GenBank/DDBJ whole genome shotgun (WGS) entry which is preliminary data.</text>
</comment>
<dbReference type="GO" id="GO:0006355">
    <property type="term" value="P:regulation of DNA-templated transcription"/>
    <property type="evidence" value="ECO:0007669"/>
    <property type="project" value="UniProtKB-UniRule"/>
</dbReference>
<dbReference type="NCBIfam" id="TIGR01033">
    <property type="entry name" value="YebC/PmpR family DNA-binding transcriptional regulator"/>
    <property type="match status" value="1"/>
</dbReference>
<proteinExistence type="inferred from homology"/>
<comment type="similarity">
    <text evidence="1 6">Belongs to the TACO1 family.</text>
</comment>
<dbReference type="GO" id="GO:0005829">
    <property type="term" value="C:cytosol"/>
    <property type="evidence" value="ECO:0007669"/>
    <property type="project" value="TreeGrafter"/>
</dbReference>
<dbReference type="InterPro" id="IPR002876">
    <property type="entry name" value="Transcrip_reg_TACO1-like"/>
</dbReference>
<sequence>MSGHSKWASIKHKKAATDAKRGKVFTQAANMIAIAAKEGGGDPTMNFKLRLAIDKAKAVNMPSSNIERAIKRGTGEGGGGRLEELIYEGYGHDGVAILIGTVTDNKNRTSAEVRSTLTKHGGRMADAGAVLWVFDQQGQIIAKDASDETQLSAIDAGARDVEEEDGKLFIYCDIKNIKGIKEALEEIGVAIESAEVTYRPKNYIKIEDEDTAKKILKLIDALESLDDVTDVYANFDIPEEVLEKAS</sequence>
<evidence type="ECO:0000256" key="5">
    <source>
        <dbReference type="ARBA" id="ARBA00023163"/>
    </source>
</evidence>
<reference evidence="9 10" key="1">
    <citation type="journal article" date="2017" name="ISME J.">
        <title>Energy and carbon metabolisms in a deep terrestrial subsurface fluid microbial community.</title>
        <authorList>
            <person name="Momper L."/>
            <person name="Jungbluth S.P."/>
            <person name="Lee M.D."/>
            <person name="Amend J.P."/>
        </authorList>
    </citation>
    <scope>NUCLEOTIDE SEQUENCE [LARGE SCALE GENOMIC DNA]</scope>
    <source>
        <strain evidence="9">SURF_29</strain>
    </source>
</reference>
<evidence type="ECO:0000256" key="2">
    <source>
        <dbReference type="ARBA" id="ARBA00022490"/>
    </source>
</evidence>
<keyword evidence="3 6" id="KW-0805">Transcription regulation</keyword>
<evidence type="ECO:0000256" key="1">
    <source>
        <dbReference type="ARBA" id="ARBA00008724"/>
    </source>
</evidence>
<dbReference type="Proteomes" id="UP000285655">
    <property type="component" value="Unassembled WGS sequence"/>
</dbReference>
<accession>A0A419DG29</accession>
<dbReference type="Pfam" id="PF01709">
    <property type="entry name" value="Transcrip_reg"/>
    <property type="match status" value="1"/>
</dbReference>
<dbReference type="PANTHER" id="PTHR12532:SF6">
    <property type="entry name" value="TRANSCRIPTIONAL REGULATORY PROTEIN YEBC-RELATED"/>
    <property type="match status" value="1"/>
</dbReference>
<keyword evidence="2 6" id="KW-0963">Cytoplasm</keyword>
<feature type="domain" description="TACO1/YebC-like N-terminal" evidence="8">
    <location>
        <begin position="5"/>
        <end position="76"/>
    </location>
</feature>
<evidence type="ECO:0000313" key="9">
    <source>
        <dbReference type="EMBL" id="RJO62028.1"/>
    </source>
</evidence>
<dbReference type="FunFam" id="1.10.10.200:FF:000002">
    <property type="entry name" value="Probable transcriptional regulatory protein CLM62_37755"/>
    <property type="match status" value="1"/>
</dbReference>
<dbReference type="HAMAP" id="MF_00693">
    <property type="entry name" value="Transcrip_reg_TACO1"/>
    <property type="match status" value="1"/>
</dbReference>
<dbReference type="InterPro" id="IPR026564">
    <property type="entry name" value="Transcrip_reg_TACO1-like_dom3"/>
</dbReference>
<dbReference type="InterPro" id="IPR029072">
    <property type="entry name" value="YebC-like"/>
</dbReference>
<evidence type="ECO:0000256" key="6">
    <source>
        <dbReference type="HAMAP-Rule" id="MF_00693"/>
    </source>
</evidence>
<protein>
    <recommendedName>
        <fullName evidence="6">Probable transcriptional regulatory protein C4544_00810</fullName>
    </recommendedName>
</protein>